<sequence length="793" mass="93415">MKILPAQFNQESESPLRLKLSFEAVYEHLEDISKNPDHVIHEAAEGLLNEMNQYPILREGFEDFSDLKKYNTQIDKLLDILFPELLTTNEIKAASIPFQFTTFKFSKRFKEIIENAGEDYDFKLKNFEDSNMYIMTCTFIMAFVYNFKIDFQRPFYFEIPNVKTGFTRHYRALFNGDFFKVAPLQNAPKLTEEDLHELIDNYDNIDLWKEKFPPNSYEFKGFGLMNLVDVTSDQIISTIKEKLLKKDQESVDEVENNVSYLFGSKNIQFEFSTYAIEHDKLVYKQTNKQRKFKMFEETKDKCEGHFCDRIVERVFKDREIVAISDIEKYAERSGNNGFSKLMLEQGIKSIIFAPIDLRDDLFGVMELVSPNKYELNSVNVEKLKDIIPIFKLAAQRYMEEMDDRMESIIQQYYTAIHPSVKWKFYEAAEEFAFENDTEISSATLKDILFEDVVPLYGQSDIKGSSKARNSAIQKDLVFQLNLASNIMNKAMESYQLPIYGDLQFRIDEYKNSIAKELDSGDEMTLSYFLKQEIYPVFNHLKTLSSELNKEVENYMLHIDPKLHVVYNERKKYEESVNFLNEKMTDFIDKKQIEAQHMFPHYFERYKTDGVDYNMYIGQSLLKTKKYDKIYLDNLRLWQLQMMCELENIVFNLKDDLTHPLQIASLILVHSTPLTIKFRMDEKRFDVDGAYNIRYEILKKRIDKAHIKNTSERLTQPGKIAIVYSQDQEADEYLKYIKHLQAKGLLTKNIERLEIEDLQGTTGLRALRVEINYSEIKDSKITLNDLMDVIQSKN</sequence>
<organism evidence="1 2">
    <name type="scientific">Urechidicola vernalis</name>
    <dbReference type="NCBI Taxonomy" id="3075600"/>
    <lineage>
        <taxon>Bacteria</taxon>
        <taxon>Pseudomonadati</taxon>
        <taxon>Bacteroidota</taxon>
        <taxon>Flavobacteriia</taxon>
        <taxon>Flavobacteriales</taxon>
        <taxon>Flavobacteriaceae</taxon>
        <taxon>Urechidicola</taxon>
    </lineage>
</organism>
<proteinExistence type="predicted"/>
<dbReference type="RefSeq" id="WP_311592355.1">
    <property type="nucleotide sequence ID" value="NZ_JAVRHV010000001.1"/>
</dbReference>
<dbReference type="EMBL" id="JAVRHV010000001">
    <property type="protein sequence ID" value="MDT0552488.1"/>
    <property type="molecule type" value="Genomic_DNA"/>
</dbReference>
<evidence type="ECO:0000313" key="2">
    <source>
        <dbReference type="Proteomes" id="UP001252186"/>
    </source>
</evidence>
<keyword evidence="2" id="KW-1185">Reference proteome</keyword>
<gene>
    <name evidence="1" type="ORF">RM519_04460</name>
</gene>
<name>A0ABU2Y2Q8_9FLAO</name>
<reference evidence="1 2" key="1">
    <citation type="submission" date="2023-09" db="EMBL/GenBank/DDBJ databases">
        <authorList>
            <person name="Rey-Velasco X."/>
        </authorList>
    </citation>
    <scope>NUCLEOTIDE SEQUENCE [LARGE SCALE GENOMIC DNA]</scope>
    <source>
        <strain evidence="1 2">P050</strain>
    </source>
</reference>
<dbReference type="Proteomes" id="UP001252186">
    <property type="component" value="Unassembled WGS sequence"/>
</dbReference>
<comment type="caution">
    <text evidence="1">The sequence shown here is derived from an EMBL/GenBank/DDBJ whole genome shotgun (WGS) entry which is preliminary data.</text>
</comment>
<dbReference type="InterPro" id="IPR029016">
    <property type="entry name" value="GAF-like_dom_sf"/>
</dbReference>
<accession>A0ABU2Y2Q8</accession>
<evidence type="ECO:0000313" key="1">
    <source>
        <dbReference type="EMBL" id="MDT0552488.1"/>
    </source>
</evidence>
<dbReference type="Gene3D" id="3.30.450.40">
    <property type="match status" value="1"/>
</dbReference>
<protein>
    <submittedName>
        <fullName evidence="1">GAF domain-containing protein</fullName>
    </submittedName>
</protein>